<keyword evidence="2" id="KW-1185">Reference proteome</keyword>
<dbReference type="AlphaFoldDB" id="A0A2V1E8R8"/>
<dbReference type="Proteomes" id="UP000244855">
    <property type="component" value="Unassembled WGS sequence"/>
</dbReference>
<protein>
    <submittedName>
        <fullName evidence="1">Uncharacterized protein</fullName>
    </submittedName>
</protein>
<organism evidence="1 2">
    <name type="scientific">Periconia macrospinosa</name>
    <dbReference type="NCBI Taxonomy" id="97972"/>
    <lineage>
        <taxon>Eukaryota</taxon>
        <taxon>Fungi</taxon>
        <taxon>Dikarya</taxon>
        <taxon>Ascomycota</taxon>
        <taxon>Pezizomycotina</taxon>
        <taxon>Dothideomycetes</taxon>
        <taxon>Pleosporomycetidae</taxon>
        <taxon>Pleosporales</taxon>
        <taxon>Massarineae</taxon>
        <taxon>Periconiaceae</taxon>
        <taxon>Periconia</taxon>
    </lineage>
</organism>
<name>A0A2V1E8R8_9PLEO</name>
<evidence type="ECO:0000313" key="1">
    <source>
        <dbReference type="EMBL" id="PVI06034.1"/>
    </source>
</evidence>
<proteinExistence type="predicted"/>
<evidence type="ECO:0000313" key="2">
    <source>
        <dbReference type="Proteomes" id="UP000244855"/>
    </source>
</evidence>
<gene>
    <name evidence="1" type="ORF">DM02DRAFT_610364</name>
</gene>
<reference evidence="1 2" key="1">
    <citation type="journal article" date="2018" name="Sci. Rep.">
        <title>Comparative genomics provides insights into the lifestyle and reveals functional heterogeneity of dark septate endophytic fungi.</title>
        <authorList>
            <person name="Knapp D.G."/>
            <person name="Nemeth J.B."/>
            <person name="Barry K."/>
            <person name="Hainaut M."/>
            <person name="Henrissat B."/>
            <person name="Johnson J."/>
            <person name="Kuo A."/>
            <person name="Lim J.H.P."/>
            <person name="Lipzen A."/>
            <person name="Nolan M."/>
            <person name="Ohm R.A."/>
            <person name="Tamas L."/>
            <person name="Grigoriev I.V."/>
            <person name="Spatafora J.W."/>
            <person name="Nagy L.G."/>
            <person name="Kovacs G.M."/>
        </authorList>
    </citation>
    <scope>NUCLEOTIDE SEQUENCE [LARGE SCALE GENOMIC DNA]</scope>
    <source>
        <strain evidence="1 2">DSE2036</strain>
    </source>
</reference>
<dbReference type="EMBL" id="KZ805311">
    <property type="protein sequence ID" value="PVI06034.1"/>
    <property type="molecule type" value="Genomic_DNA"/>
</dbReference>
<sequence length="62" mass="6703">MFILLLKRALCLIFSLAFSPAFSLVFNAVLNFGFLVSNLVLSCPRATAGPDGFLVILSTVPR</sequence>
<accession>A0A2V1E8R8</accession>